<reference evidence="3" key="1">
    <citation type="submission" date="2025-05" db="UniProtKB">
        <authorList>
            <consortium name="RefSeq"/>
        </authorList>
    </citation>
    <scope>NUCLEOTIDE SEQUENCE [LARGE SCALE GENOMIC DNA]</scope>
</reference>
<dbReference type="PANTHER" id="PTHR33232">
    <property type="entry name" value="PROTEIN SIEVE ELEMENT OCCLUSION B-LIKE"/>
    <property type="match status" value="1"/>
</dbReference>
<dbReference type="RefSeq" id="XP_030543444.2">
    <property type="nucleotide sequence ID" value="XM_030687584.2"/>
</dbReference>
<dbReference type="InterPro" id="IPR039299">
    <property type="entry name" value="SEOA"/>
</dbReference>
<dbReference type="InterPro" id="IPR027942">
    <property type="entry name" value="SEO_N"/>
</dbReference>
<dbReference type="KEGG" id="rarg:115750317"/>
<evidence type="ECO:0000313" key="3">
    <source>
        <dbReference type="Proteomes" id="UP000827889"/>
    </source>
</evidence>
<feature type="domain" description="Sieve element occlusion N-terminal" evidence="1">
    <location>
        <begin position="47"/>
        <end position="290"/>
    </location>
</feature>
<accession>A0A8B8Q8K2</accession>
<keyword evidence="3" id="KW-1185">Reference proteome</keyword>
<proteinExistence type="predicted"/>
<dbReference type="GeneID" id="115750317"/>
<dbReference type="Pfam" id="PF14576">
    <property type="entry name" value="SEO_N"/>
    <property type="match status" value="1"/>
</dbReference>
<name>A0A8B8Q8K2_9MYRT</name>
<dbReference type="InterPro" id="IPR027944">
    <property type="entry name" value="SEO_C"/>
</dbReference>
<gene>
    <name evidence="4" type="primary">LOC115750317</name>
</gene>
<evidence type="ECO:0000259" key="2">
    <source>
        <dbReference type="Pfam" id="PF14577"/>
    </source>
</evidence>
<reference evidence="4" key="2">
    <citation type="submission" date="2025-08" db="UniProtKB">
        <authorList>
            <consortium name="RefSeq"/>
        </authorList>
    </citation>
    <scope>IDENTIFICATION</scope>
    <source>
        <tissue evidence="4">Leaf</tissue>
    </source>
</reference>
<dbReference type="AlphaFoldDB" id="A0A8B8Q8K2"/>
<dbReference type="Pfam" id="PF14577">
    <property type="entry name" value="SEO_C"/>
    <property type="match status" value="1"/>
</dbReference>
<evidence type="ECO:0000313" key="4">
    <source>
        <dbReference type="RefSeq" id="XP_030543444.2"/>
    </source>
</evidence>
<dbReference type="GO" id="GO:0010088">
    <property type="term" value="P:phloem development"/>
    <property type="evidence" value="ECO:0007669"/>
    <property type="project" value="InterPro"/>
</dbReference>
<dbReference type="Gene3D" id="3.40.30.10">
    <property type="entry name" value="Glutaredoxin"/>
    <property type="match status" value="1"/>
</dbReference>
<protein>
    <submittedName>
        <fullName evidence="4">Protein SIEVE ELEMENT OCCLUSION B-like</fullName>
    </submittedName>
</protein>
<dbReference type="Proteomes" id="UP000827889">
    <property type="component" value="Chromosome 1"/>
</dbReference>
<organism evidence="3 4">
    <name type="scientific">Rhodamnia argentea</name>
    <dbReference type="NCBI Taxonomy" id="178133"/>
    <lineage>
        <taxon>Eukaryota</taxon>
        <taxon>Viridiplantae</taxon>
        <taxon>Streptophyta</taxon>
        <taxon>Embryophyta</taxon>
        <taxon>Tracheophyta</taxon>
        <taxon>Spermatophyta</taxon>
        <taxon>Magnoliopsida</taxon>
        <taxon>eudicotyledons</taxon>
        <taxon>Gunneridae</taxon>
        <taxon>Pentapetalae</taxon>
        <taxon>rosids</taxon>
        <taxon>malvids</taxon>
        <taxon>Myrtales</taxon>
        <taxon>Myrtaceae</taxon>
        <taxon>Myrtoideae</taxon>
        <taxon>Myrteae</taxon>
        <taxon>Australasian group</taxon>
        <taxon>Rhodamnia</taxon>
    </lineage>
</organism>
<dbReference type="PANTHER" id="PTHR33232:SF9">
    <property type="entry name" value="PROTEIN SIEVE ELEMENT OCCLUSION B"/>
    <property type="match status" value="1"/>
</dbReference>
<sequence length="656" mass="74322">MAGNNGFMTVVAGSNGLAIKVAGSDGFMAGLPALLDSGDFMTNVTSSTTEEVDVKYYLSLVEKILDQAMDIADDIANGGWAKGNQGQTKSLTLPSIGTSVPLSPTINELYDQIKALQTNSAQQTMESLSVKLSSFSWDAKAVLTLLALSVYYLENCRRAQIQASDNLLCLMATLRGETPAGMTNAFVALNDLIKETLEFTKRIVEFVSYSKDSGEFSAPINISANFYYVIVIVLGCSVLFGRMISKSNEYPDLSSFSDMVNKICQSFNNQVEDFKQMEEEHLYQKIEEVSNSCDDIVELLTELFCTKNGSSAVYQGSKRTMVKVEELKNKSVMLLISDLNLSNDDLATLSSIYNASTFKNYEIIWVPVPEAYNETMQKQFLDMRSRMQWYTCTSMVSMAAAKFIQEKWQFRQQTKVVLLNQKGKVVNMDAMTMIRLWGWKAFPFTEKKDYELWNTQGINWLELVVNKTICPYIEQCFERKELLVLYDSAEDSKTVHEIEEYLEKINGYSVSHIAIRISKRREQFLTRLENCISLKMQANPDIYDSLTQELLELYTSYKKHGGFAIIARGSRVVINARLTDFAMVLSQHPTWIKRVTHTQAFEAVFQEHYNQVIVKQRCHHFYIPNMVGNVPKRIKCTVCSRDMKTAVTFECCHGAH</sequence>
<evidence type="ECO:0000259" key="1">
    <source>
        <dbReference type="Pfam" id="PF14576"/>
    </source>
</evidence>
<feature type="domain" description="Sieve element occlusion C-terminal" evidence="2">
    <location>
        <begin position="497"/>
        <end position="653"/>
    </location>
</feature>